<evidence type="ECO:0000256" key="9">
    <source>
        <dbReference type="ARBA" id="ARBA00023136"/>
    </source>
</evidence>
<feature type="domain" description="RING-type" evidence="13">
    <location>
        <begin position="141"/>
        <end position="183"/>
    </location>
</feature>
<dbReference type="Proteomes" id="UP001165190">
    <property type="component" value="Unassembled WGS sequence"/>
</dbReference>
<evidence type="ECO:0000256" key="6">
    <source>
        <dbReference type="ARBA" id="ARBA00022771"/>
    </source>
</evidence>
<dbReference type="AlphaFoldDB" id="A0A9W7JFX1"/>
<evidence type="ECO:0000256" key="7">
    <source>
        <dbReference type="ARBA" id="ARBA00022833"/>
    </source>
</evidence>
<keyword evidence="6 11" id="KW-0863">Zinc-finger</keyword>
<dbReference type="InterPro" id="IPR001841">
    <property type="entry name" value="Znf_RING"/>
</dbReference>
<accession>A0A9W7JFX1</accession>
<dbReference type="EC" id="2.3.2.27" evidence="3"/>
<dbReference type="OrthoDB" id="9984778at2759"/>
<evidence type="ECO:0000259" key="13">
    <source>
        <dbReference type="PROSITE" id="PS50089"/>
    </source>
</evidence>
<evidence type="ECO:0000256" key="1">
    <source>
        <dbReference type="ARBA" id="ARBA00000900"/>
    </source>
</evidence>
<reference evidence="14" key="1">
    <citation type="submission" date="2023-05" db="EMBL/GenBank/DDBJ databases">
        <title>Genome and transcriptome analyses reveal genes involved in the formation of fine ridges on petal epidermal cells in Hibiscus trionum.</title>
        <authorList>
            <person name="Koshimizu S."/>
            <person name="Masuda S."/>
            <person name="Ishii T."/>
            <person name="Shirasu K."/>
            <person name="Hoshino A."/>
            <person name="Arita M."/>
        </authorList>
    </citation>
    <scope>NUCLEOTIDE SEQUENCE</scope>
    <source>
        <strain evidence="14">Hamamatsu line</strain>
    </source>
</reference>
<dbReference type="PANTHER" id="PTHR46539">
    <property type="entry name" value="E3 UBIQUITIN-PROTEIN LIGASE ATL42"/>
    <property type="match status" value="1"/>
</dbReference>
<evidence type="ECO:0000256" key="12">
    <source>
        <dbReference type="SAM" id="Phobius"/>
    </source>
</evidence>
<dbReference type="GO" id="GO:0061630">
    <property type="term" value="F:ubiquitin protein ligase activity"/>
    <property type="evidence" value="ECO:0007669"/>
    <property type="project" value="UniProtKB-EC"/>
</dbReference>
<keyword evidence="4 12" id="KW-0812">Transmembrane</keyword>
<comment type="caution">
    <text evidence="14">The sequence shown here is derived from an EMBL/GenBank/DDBJ whole genome shotgun (WGS) entry which is preliminary data.</text>
</comment>
<evidence type="ECO:0000256" key="10">
    <source>
        <dbReference type="ARBA" id="ARBA00024209"/>
    </source>
</evidence>
<keyword evidence="15" id="KW-1185">Reference proteome</keyword>
<keyword evidence="5" id="KW-0479">Metal-binding</keyword>
<dbReference type="SUPFAM" id="SSF57850">
    <property type="entry name" value="RING/U-box"/>
    <property type="match status" value="1"/>
</dbReference>
<evidence type="ECO:0000256" key="5">
    <source>
        <dbReference type="ARBA" id="ARBA00022723"/>
    </source>
</evidence>
<name>A0A9W7JFX1_HIBTR</name>
<comment type="similarity">
    <text evidence="10">Belongs to the RING-type zinc finger family. ATL subfamily.</text>
</comment>
<keyword evidence="9 12" id="KW-0472">Membrane</keyword>
<evidence type="ECO:0000256" key="3">
    <source>
        <dbReference type="ARBA" id="ARBA00012483"/>
    </source>
</evidence>
<keyword evidence="8 12" id="KW-1133">Transmembrane helix</keyword>
<organism evidence="14 15">
    <name type="scientific">Hibiscus trionum</name>
    <name type="common">Flower of an hour</name>
    <dbReference type="NCBI Taxonomy" id="183268"/>
    <lineage>
        <taxon>Eukaryota</taxon>
        <taxon>Viridiplantae</taxon>
        <taxon>Streptophyta</taxon>
        <taxon>Embryophyta</taxon>
        <taxon>Tracheophyta</taxon>
        <taxon>Spermatophyta</taxon>
        <taxon>Magnoliopsida</taxon>
        <taxon>eudicotyledons</taxon>
        <taxon>Gunneridae</taxon>
        <taxon>Pentapetalae</taxon>
        <taxon>rosids</taxon>
        <taxon>malvids</taxon>
        <taxon>Malvales</taxon>
        <taxon>Malvaceae</taxon>
        <taxon>Malvoideae</taxon>
        <taxon>Hibiscus</taxon>
    </lineage>
</organism>
<comment type="subcellular location">
    <subcellularLocation>
        <location evidence="2">Membrane</location>
    </subcellularLocation>
</comment>
<comment type="catalytic activity">
    <reaction evidence="1">
        <text>S-ubiquitinyl-[E2 ubiquitin-conjugating enzyme]-L-cysteine + [acceptor protein]-L-lysine = [E2 ubiquitin-conjugating enzyme]-L-cysteine + N(6)-ubiquitinyl-[acceptor protein]-L-lysine.</text>
        <dbReference type="EC" id="2.3.2.27"/>
    </reaction>
</comment>
<dbReference type="PANTHER" id="PTHR46539:SF1">
    <property type="entry name" value="E3 UBIQUITIN-PROTEIN LIGASE ATL42"/>
    <property type="match status" value="1"/>
</dbReference>
<dbReference type="GO" id="GO:0016020">
    <property type="term" value="C:membrane"/>
    <property type="evidence" value="ECO:0007669"/>
    <property type="project" value="UniProtKB-SubCell"/>
</dbReference>
<protein>
    <recommendedName>
        <fullName evidence="3">RING-type E3 ubiquitin transferase</fullName>
        <ecNumber evidence="3">2.3.2.27</ecNumber>
    </recommendedName>
</protein>
<dbReference type="Pfam" id="PF13639">
    <property type="entry name" value="zf-RING_2"/>
    <property type="match status" value="1"/>
</dbReference>
<dbReference type="EMBL" id="BSYR01000065">
    <property type="protein sequence ID" value="GMJ13893.1"/>
    <property type="molecule type" value="Genomic_DNA"/>
</dbReference>
<evidence type="ECO:0000256" key="11">
    <source>
        <dbReference type="PROSITE-ProRule" id="PRU00175"/>
    </source>
</evidence>
<keyword evidence="7" id="KW-0862">Zinc</keyword>
<evidence type="ECO:0000256" key="8">
    <source>
        <dbReference type="ARBA" id="ARBA00022989"/>
    </source>
</evidence>
<sequence>MYSTPKIHVQASDYSLIKPSFKQNKHRGSPASSSKHQPSMNMIKLRLAIQKSLRYPPVMYSVTALAIVALLFFCLIGACVIVSLVITFAFYLQIVAYEARLRSYLPTPDDELVLNVQVIEELLPSVTIYEEDEQRLNSDDCPICLDDYGVGESYRRFPVCKHMFHSSCIVQWLQNHTTCPVCRNCIYDL</sequence>
<dbReference type="InterPro" id="IPR013083">
    <property type="entry name" value="Znf_RING/FYVE/PHD"/>
</dbReference>
<dbReference type="PROSITE" id="PS50089">
    <property type="entry name" value="ZF_RING_2"/>
    <property type="match status" value="1"/>
</dbReference>
<evidence type="ECO:0000313" key="15">
    <source>
        <dbReference type="Proteomes" id="UP001165190"/>
    </source>
</evidence>
<proteinExistence type="inferred from homology"/>
<dbReference type="Gene3D" id="3.30.40.10">
    <property type="entry name" value="Zinc/RING finger domain, C3HC4 (zinc finger)"/>
    <property type="match status" value="1"/>
</dbReference>
<evidence type="ECO:0000256" key="2">
    <source>
        <dbReference type="ARBA" id="ARBA00004370"/>
    </source>
</evidence>
<gene>
    <name evidence="14" type="ORF">HRI_005058500</name>
</gene>
<dbReference type="GO" id="GO:0008270">
    <property type="term" value="F:zinc ion binding"/>
    <property type="evidence" value="ECO:0007669"/>
    <property type="project" value="UniProtKB-KW"/>
</dbReference>
<dbReference type="SMART" id="SM00184">
    <property type="entry name" value="RING"/>
    <property type="match status" value="1"/>
</dbReference>
<feature type="transmembrane region" description="Helical" evidence="12">
    <location>
        <begin position="64"/>
        <end position="92"/>
    </location>
</feature>
<evidence type="ECO:0000256" key="4">
    <source>
        <dbReference type="ARBA" id="ARBA00022692"/>
    </source>
</evidence>
<evidence type="ECO:0000313" key="14">
    <source>
        <dbReference type="EMBL" id="GMJ13893.1"/>
    </source>
</evidence>